<feature type="compositionally biased region" description="Low complexity" evidence="1">
    <location>
        <begin position="460"/>
        <end position="497"/>
    </location>
</feature>
<dbReference type="EMBL" id="GG663744">
    <property type="protein sequence ID" value="EEH54152.1"/>
    <property type="molecule type" value="Genomic_DNA"/>
</dbReference>
<sequence>MGCCSSKSSTAVEEIGPPEGDHGSPGGDRESGGRSTAGAPSTPPRKPKEAFGSSDSRPVPKARSFGLDDGVDEANASTRAKKNAWGARGRDSAPLFGGGDGDGNALEEEDDDLEADARAGMKRVSGKGNDQRPATMPGYNADAEAAAAEEAAAEAKRRKKANKNRVTDLEDYDLESDVPLTLEQKLARKASKKDGDVGIVRAEVRAKIFGDFDDFGDDDERGGGAAGADGGLGIGFSAPPPVIQGASFKKRSGIAPVNAGASGGGFAGGGFGAAGFPGPSGPASPRSKNFLAPVVRRTAGNKAQASTAAAVDEPPQEPRRGLAADAFADDDEFEFSDAKLKDDSPSPSPRRAEDAATSPVDVAADEYDDDDFEVEEAVRAPEPKKPDEDDSFEFRSPRLDADVDADADAADDPPRVSVSTSSARVDDPVQTRLAAKYDDPGEEDDFDTPDDLSDTETPRASVAVSSAVSPSSPMVSVPGDGFSPAAPGSPPAAATDGVADEAIEAGGEGDQSVDYDDFGAPPDDDDSDDSVF</sequence>
<feature type="compositionally biased region" description="Acidic residues" evidence="1">
    <location>
        <begin position="511"/>
        <end position="532"/>
    </location>
</feature>
<dbReference type="KEGG" id="mpp:MICPUCDRAFT_51303"/>
<feature type="region of interest" description="Disordered" evidence="1">
    <location>
        <begin position="1"/>
        <end position="147"/>
    </location>
</feature>
<feature type="compositionally biased region" description="Acidic residues" evidence="1">
    <location>
        <begin position="105"/>
        <end position="114"/>
    </location>
</feature>
<feature type="compositionally biased region" description="Acidic residues" evidence="1">
    <location>
        <begin position="363"/>
        <end position="375"/>
    </location>
</feature>
<keyword evidence="3" id="KW-1185">Reference proteome</keyword>
<feature type="compositionally biased region" description="Acidic residues" evidence="1">
    <location>
        <begin position="440"/>
        <end position="454"/>
    </location>
</feature>
<proteinExistence type="predicted"/>
<protein>
    <submittedName>
        <fullName evidence="2">Predicted protein</fullName>
    </submittedName>
</protein>
<feature type="compositionally biased region" description="Basic and acidic residues" evidence="1">
    <location>
        <begin position="424"/>
        <end position="439"/>
    </location>
</feature>
<feature type="compositionally biased region" description="Polar residues" evidence="1">
    <location>
        <begin position="1"/>
        <end position="11"/>
    </location>
</feature>
<name>C1N184_MICPC</name>
<accession>C1N184</accession>
<dbReference type="AlphaFoldDB" id="C1N184"/>
<feature type="region of interest" description="Disordered" evidence="1">
    <location>
        <begin position="266"/>
        <end position="532"/>
    </location>
</feature>
<feature type="compositionally biased region" description="Gly residues" evidence="1">
    <location>
        <begin position="266"/>
        <end position="275"/>
    </location>
</feature>
<evidence type="ECO:0000256" key="1">
    <source>
        <dbReference type="SAM" id="MobiDB-lite"/>
    </source>
</evidence>
<feature type="compositionally biased region" description="Basic and acidic residues" evidence="1">
    <location>
        <begin position="376"/>
        <end position="401"/>
    </location>
</feature>
<evidence type="ECO:0000313" key="3">
    <source>
        <dbReference type="Proteomes" id="UP000001876"/>
    </source>
</evidence>
<gene>
    <name evidence="2" type="ORF">MICPUCDRAFT_51303</name>
</gene>
<feature type="compositionally biased region" description="Basic and acidic residues" evidence="1">
    <location>
        <begin position="19"/>
        <end position="32"/>
    </location>
</feature>
<evidence type="ECO:0000313" key="2">
    <source>
        <dbReference type="EMBL" id="EEH54152.1"/>
    </source>
</evidence>
<organism evidence="3">
    <name type="scientific">Micromonas pusilla (strain CCMP1545)</name>
    <name type="common">Picoplanktonic green alga</name>
    <dbReference type="NCBI Taxonomy" id="564608"/>
    <lineage>
        <taxon>Eukaryota</taxon>
        <taxon>Viridiplantae</taxon>
        <taxon>Chlorophyta</taxon>
        <taxon>Mamiellophyceae</taxon>
        <taxon>Mamiellales</taxon>
        <taxon>Mamiellaceae</taxon>
        <taxon>Micromonas</taxon>
    </lineage>
</organism>
<feature type="compositionally biased region" description="Acidic residues" evidence="1">
    <location>
        <begin position="402"/>
        <end position="411"/>
    </location>
</feature>
<feature type="compositionally biased region" description="Basic and acidic residues" evidence="1">
    <location>
        <begin position="336"/>
        <end position="354"/>
    </location>
</feature>
<dbReference type="OMA" id="IGETEQY"/>
<dbReference type="Proteomes" id="UP000001876">
    <property type="component" value="Unassembled WGS sequence"/>
</dbReference>
<dbReference type="GeneID" id="9686962"/>
<dbReference type="RefSeq" id="XP_003061522.1">
    <property type="nucleotide sequence ID" value="XM_003061476.1"/>
</dbReference>
<reference evidence="2 3" key="1">
    <citation type="journal article" date="2009" name="Science">
        <title>Green evolution and dynamic adaptations revealed by genomes of the marine picoeukaryotes Micromonas.</title>
        <authorList>
            <person name="Worden A.Z."/>
            <person name="Lee J.H."/>
            <person name="Mock T."/>
            <person name="Rouze P."/>
            <person name="Simmons M.P."/>
            <person name="Aerts A.L."/>
            <person name="Allen A.E."/>
            <person name="Cuvelier M.L."/>
            <person name="Derelle E."/>
            <person name="Everett M.V."/>
            <person name="Foulon E."/>
            <person name="Grimwood J."/>
            <person name="Gundlach H."/>
            <person name="Henrissat B."/>
            <person name="Napoli C."/>
            <person name="McDonald S.M."/>
            <person name="Parker M.S."/>
            <person name="Rombauts S."/>
            <person name="Salamov A."/>
            <person name="Von Dassow P."/>
            <person name="Badger J.H."/>
            <person name="Coutinho P.M."/>
            <person name="Demir E."/>
            <person name="Dubchak I."/>
            <person name="Gentemann C."/>
            <person name="Eikrem W."/>
            <person name="Gready J.E."/>
            <person name="John U."/>
            <person name="Lanier W."/>
            <person name="Lindquist E.A."/>
            <person name="Lucas S."/>
            <person name="Mayer K.F."/>
            <person name="Moreau H."/>
            <person name="Not F."/>
            <person name="Otillar R."/>
            <person name="Panaud O."/>
            <person name="Pangilinan J."/>
            <person name="Paulsen I."/>
            <person name="Piegu B."/>
            <person name="Poliakov A."/>
            <person name="Robbens S."/>
            <person name="Schmutz J."/>
            <person name="Toulza E."/>
            <person name="Wyss T."/>
            <person name="Zelensky A."/>
            <person name="Zhou K."/>
            <person name="Armbrust E.V."/>
            <person name="Bhattacharya D."/>
            <person name="Goodenough U.W."/>
            <person name="Van de Peer Y."/>
            <person name="Grigoriev I.V."/>
        </authorList>
    </citation>
    <scope>NUCLEOTIDE SEQUENCE [LARGE SCALE GENOMIC DNA]</scope>
    <source>
        <strain evidence="2 3">CCMP1545</strain>
    </source>
</reference>